<dbReference type="PIRSF" id="PIRSF000137">
    <property type="entry name" value="Alcohol_oxidase"/>
    <property type="match status" value="1"/>
</dbReference>
<evidence type="ECO:0000256" key="1">
    <source>
        <dbReference type="ARBA" id="ARBA00001974"/>
    </source>
</evidence>
<dbReference type="Pfam" id="PF00732">
    <property type="entry name" value="GMC_oxred_N"/>
    <property type="match status" value="1"/>
</dbReference>
<evidence type="ECO:0000256" key="6">
    <source>
        <dbReference type="RuleBase" id="RU003968"/>
    </source>
</evidence>
<evidence type="ECO:0000256" key="5">
    <source>
        <dbReference type="PIRSR" id="PIRSR000137-2"/>
    </source>
</evidence>
<reference evidence="9" key="1">
    <citation type="submission" date="2021-04" db="EMBL/GenBank/DDBJ databases">
        <authorList>
            <consortium name="Molecular Ecology Group"/>
        </authorList>
    </citation>
    <scope>NUCLEOTIDE SEQUENCE</scope>
</reference>
<dbReference type="InterPro" id="IPR012132">
    <property type="entry name" value="GMC_OxRdtase"/>
</dbReference>
<dbReference type="GO" id="GO:0050660">
    <property type="term" value="F:flavin adenine dinucleotide binding"/>
    <property type="evidence" value="ECO:0007669"/>
    <property type="project" value="InterPro"/>
</dbReference>
<evidence type="ECO:0000313" key="9">
    <source>
        <dbReference type="EMBL" id="CAG5131238.1"/>
    </source>
</evidence>
<organism evidence="9 10">
    <name type="scientific">Candidula unifasciata</name>
    <dbReference type="NCBI Taxonomy" id="100452"/>
    <lineage>
        <taxon>Eukaryota</taxon>
        <taxon>Metazoa</taxon>
        <taxon>Spiralia</taxon>
        <taxon>Lophotrochozoa</taxon>
        <taxon>Mollusca</taxon>
        <taxon>Gastropoda</taxon>
        <taxon>Heterobranchia</taxon>
        <taxon>Euthyneura</taxon>
        <taxon>Panpulmonata</taxon>
        <taxon>Eupulmonata</taxon>
        <taxon>Stylommatophora</taxon>
        <taxon>Helicina</taxon>
        <taxon>Helicoidea</taxon>
        <taxon>Geomitridae</taxon>
        <taxon>Candidula</taxon>
    </lineage>
</organism>
<dbReference type="InterPro" id="IPR000172">
    <property type="entry name" value="GMC_OxRdtase_N"/>
</dbReference>
<feature type="binding site" evidence="5">
    <location>
        <position position="78"/>
    </location>
    <ligand>
        <name>FAD</name>
        <dbReference type="ChEBI" id="CHEBI:57692"/>
    </ligand>
</feature>
<dbReference type="InterPro" id="IPR036188">
    <property type="entry name" value="FAD/NAD-bd_sf"/>
</dbReference>
<dbReference type="Pfam" id="PF05199">
    <property type="entry name" value="GMC_oxred_C"/>
    <property type="match status" value="1"/>
</dbReference>
<proteinExistence type="inferred from homology"/>
<dbReference type="PROSITE" id="PS00624">
    <property type="entry name" value="GMC_OXRED_2"/>
    <property type="match status" value="1"/>
</dbReference>
<dbReference type="AlphaFoldDB" id="A0A8S3ZT93"/>
<feature type="non-terminal residue" evidence="9">
    <location>
        <position position="1"/>
    </location>
</feature>
<feature type="domain" description="Glucose-methanol-choline oxidoreductase N-terminal" evidence="8">
    <location>
        <begin position="251"/>
        <end position="265"/>
    </location>
</feature>
<dbReference type="PANTHER" id="PTHR11552:SF147">
    <property type="entry name" value="CHOLINE DEHYDROGENASE, MITOCHONDRIAL"/>
    <property type="match status" value="1"/>
</dbReference>
<dbReference type="Gene3D" id="3.50.50.60">
    <property type="entry name" value="FAD/NAD(P)-binding domain"/>
    <property type="match status" value="1"/>
</dbReference>
<comment type="similarity">
    <text evidence="2 6">Belongs to the GMC oxidoreductase family.</text>
</comment>
<dbReference type="OrthoDB" id="269227at2759"/>
<name>A0A8S3ZT93_9EUPU</name>
<evidence type="ECO:0000256" key="4">
    <source>
        <dbReference type="ARBA" id="ARBA00022827"/>
    </source>
</evidence>
<keyword evidence="4 5" id="KW-0274">FAD</keyword>
<comment type="cofactor">
    <cofactor evidence="1 5">
        <name>FAD</name>
        <dbReference type="ChEBI" id="CHEBI:57692"/>
    </cofactor>
</comment>
<dbReference type="GO" id="GO:0016614">
    <property type="term" value="F:oxidoreductase activity, acting on CH-OH group of donors"/>
    <property type="evidence" value="ECO:0007669"/>
    <property type="project" value="InterPro"/>
</dbReference>
<protein>
    <recommendedName>
        <fullName evidence="7 8">Glucose-methanol-choline oxidoreductase N-terminal domain-containing protein</fullName>
    </recommendedName>
</protein>
<dbReference type="SUPFAM" id="SSF51905">
    <property type="entry name" value="FAD/NAD(P)-binding domain"/>
    <property type="match status" value="1"/>
</dbReference>
<evidence type="ECO:0000256" key="3">
    <source>
        <dbReference type="ARBA" id="ARBA00022630"/>
    </source>
</evidence>
<evidence type="ECO:0000259" key="7">
    <source>
        <dbReference type="PROSITE" id="PS00623"/>
    </source>
</evidence>
<sequence>GGGSAGCVVASRLSEDKDVSVLLLEAGEFDDENPHIIVPGLGGLNFKSNIDWSYETEPQDGVLTGLHGKRSYWPRGKVLGGSSSINVMQYVRASRHDYDRWAEYTKDERWSYQHVLPYFKKSEDIRIPELQNSPYHGHGGPLPISHSKTVALGDTLIKAGQAVGIPFNEDYNGRTMEGIGYSQLNILNGERMATSRAFIHPVLHRPNLDVAVKAHVTKIIIENKKAEGVVVIKDGKKYIVNARREIILSAGAIGSPQILMLSGVGPRKHLDSLSIPVVADLPVGQNLQDHLFFDMGVRIKEPLSTLLSGLVTWRSILQYRLFGTGPLSSPFSLEVLAFKSTTKETRMKDWPDLEIHFVSVMPSMQMMNLLSYSEETKADLADRERGDYGFICLPSLLRPESIGTITLKSTDPFDYPIIQANYLHKQEDREVLIRGVQECKKLVNSKPMQDIGAEFTENGTESACKQHKYDSHEYWECLIKHRPLTIYHPVGTCKMGPQGDPTAVVDSQLRVQGISGLRVVDASIMPRIVSGNTNAAAIMIGERAADLIRGDKLPPLDF</sequence>
<dbReference type="EMBL" id="CAJHNH020004553">
    <property type="protein sequence ID" value="CAG5131238.1"/>
    <property type="molecule type" value="Genomic_DNA"/>
</dbReference>
<dbReference type="PANTHER" id="PTHR11552">
    <property type="entry name" value="GLUCOSE-METHANOL-CHOLINE GMC OXIDOREDUCTASE"/>
    <property type="match status" value="1"/>
</dbReference>
<feature type="domain" description="Glucose-methanol-choline oxidoreductase N-terminal" evidence="7">
    <location>
        <begin position="76"/>
        <end position="99"/>
    </location>
</feature>
<keyword evidence="3 6" id="KW-0285">Flavoprotein</keyword>
<evidence type="ECO:0000256" key="2">
    <source>
        <dbReference type="ARBA" id="ARBA00010790"/>
    </source>
</evidence>
<dbReference type="SUPFAM" id="SSF54373">
    <property type="entry name" value="FAD-linked reductases, C-terminal domain"/>
    <property type="match status" value="1"/>
</dbReference>
<keyword evidence="10" id="KW-1185">Reference proteome</keyword>
<gene>
    <name evidence="9" type="ORF">CUNI_LOCUS16796</name>
</gene>
<dbReference type="Gene3D" id="3.30.560.10">
    <property type="entry name" value="Glucose Oxidase, domain 3"/>
    <property type="match status" value="1"/>
</dbReference>
<comment type="caution">
    <text evidence="9">The sequence shown here is derived from an EMBL/GenBank/DDBJ whole genome shotgun (WGS) entry which is preliminary data.</text>
</comment>
<dbReference type="Proteomes" id="UP000678393">
    <property type="component" value="Unassembled WGS sequence"/>
</dbReference>
<feature type="binding site" evidence="5">
    <location>
        <position position="216"/>
    </location>
    <ligand>
        <name>FAD</name>
        <dbReference type="ChEBI" id="CHEBI:57692"/>
    </ligand>
</feature>
<dbReference type="InterPro" id="IPR007867">
    <property type="entry name" value="GMC_OxRtase_C"/>
</dbReference>
<evidence type="ECO:0000259" key="8">
    <source>
        <dbReference type="PROSITE" id="PS00624"/>
    </source>
</evidence>
<dbReference type="PROSITE" id="PS00623">
    <property type="entry name" value="GMC_OXRED_1"/>
    <property type="match status" value="1"/>
</dbReference>
<accession>A0A8S3ZT93</accession>
<evidence type="ECO:0000313" key="10">
    <source>
        <dbReference type="Proteomes" id="UP000678393"/>
    </source>
</evidence>